<feature type="transmembrane region" description="Helical" evidence="1">
    <location>
        <begin position="96"/>
        <end position="122"/>
    </location>
</feature>
<keyword evidence="1" id="KW-0472">Membrane</keyword>
<proteinExistence type="predicted"/>
<accession>A0A4T2BQZ1</accession>
<comment type="caution">
    <text evidence="2">The sequence shown here is derived from an EMBL/GenBank/DDBJ whole genome shotgun (WGS) entry which is preliminary data.</text>
</comment>
<organism evidence="2 3">
    <name type="scientific">Subtercola vilae</name>
    <dbReference type="NCBI Taxonomy" id="2056433"/>
    <lineage>
        <taxon>Bacteria</taxon>
        <taxon>Bacillati</taxon>
        <taxon>Actinomycetota</taxon>
        <taxon>Actinomycetes</taxon>
        <taxon>Micrococcales</taxon>
        <taxon>Microbacteriaceae</taxon>
        <taxon>Subtercola</taxon>
    </lineage>
</organism>
<protein>
    <submittedName>
        <fullName evidence="2">Uncharacterized protein</fullName>
    </submittedName>
</protein>
<name>A0A4T2BQZ1_9MICO</name>
<dbReference type="AlphaFoldDB" id="A0A4T2BQZ1"/>
<evidence type="ECO:0000313" key="3">
    <source>
        <dbReference type="Proteomes" id="UP000306192"/>
    </source>
</evidence>
<feature type="transmembrane region" description="Helical" evidence="1">
    <location>
        <begin position="63"/>
        <end position="84"/>
    </location>
</feature>
<sequence>MGAGALSLGLVALGGDFIAAVLGQLAFFYGATFLFDGMQTFDLSDPSVGIPADAATVFGISPVVIVAAGAFISALGVVSGILLLRRAGTHRPIAVTLASLAISAVPLTIGAALSGVLAMLAFGVLGSSDAGGDSYVVVVGVAAGIHVASALPLGALVWWWMAATFARVGAAFTELSHFAHPDGLVAGPPAVQPAMLPAVLPGVLPAVLPPPTSAGVSQPRA</sequence>
<dbReference type="Proteomes" id="UP000306192">
    <property type="component" value="Unassembled WGS sequence"/>
</dbReference>
<gene>
    <name evidence="2" type="ORF">D4765_16335</name>
</gene>
<evidence type="ECO:0000256" key="1">
    <source>
        <dbReference type="SAM" id="Phobius"/>
    </source>
</evidence>
<keyword evidence="3" id="KW-1185">Reference proteome</keyword>
<feature type="transmembrane region" description="Helical" evidence="1">
    <location>
        <begin position="134"/>
        <end position="160"/>
    </location>
</feature>
<keyword evidence="1" id="KW-1133">Transmembrane helix</keyword>
<reference evidence="2 3" key="1">
    <citation type="journal article" date="2019" name="Microorganisms">
        <title>Systematic Affiliation and Genome Analysis of Subtercola vilae DB165(T) with Particular Emphasis on Cold Adaptation of an Isolate from a High-Altitude Cold Volcano Lake.</title>
        <authorList>
            <person name="Villalobos A.S."/>
            <person name="Wiese J."/>
            <person name="Imhoff J.F."/>
            <person name="Dorador C."/>
            <person name="Keller A."/>
            <person name="Hentschel U."/>
        </authorList>
    </citation>
    <scope>NUCLEOTIDE SEQUENCE [LARGE SCALE GENOMIC DNA]</scope>
    <source>
        <strain evidence="2 3">DB165</strain>
    </source>
</reference>
<keyword evidence="1" id="KW-0812">Transmembrane</keyword>
<dbReference type="EMBL" id="QYRT01000044">
    <property type="protein sequence ID" value="TIH31648.1"/>
    <property type="molecule type" value="Genomic_DNA"/>
</dbReference>
<evidence type="ECO:0000313" key="2">
    <source>
        <dbReference type="EMBL" id="TIH31648.1"/>
    </source>
</evidence>